<organism evidence="1 2">
    <name type="scientific">Dallia pectoralis</name>
    <name type="common">Alaska blackfish</name>
    <dbReference type="NCBI Taxonomy" id="75939"/>
    <lineage>
        <taxon>Eukaryota</taxon>
        <taxon>Metazoa</taxon>
        <taxon>Chordata</taxon>
        <taxon>Craniata</taxon>
        <taxon>Vertebrata</taxon>
        <taxon>Euteleostomi</taxon>
        <taxon>Actinopterygii</taxon>
        <taxon>Neopterygii</taxon>
        <taxon>Teleostei</taxon>
        <taxon>Protacanthopterygii</taxon>
        <taxon>Esociformes</taxon>
        <taxon>Umbridae</taxon>
        <taxon>Dallia</taxon>
    </lineage>
</organism>
<sequence length="110" mass="11867">MLLEDTLTRTTNTAAEHNERSPKNGIGGINFQALKALKTVSPSLFKAFPSVLHIFSPVGLQGERTCVSEPAGFCCACSGCVSVSRSWVREDIRSLLWSLAADSADKPKKL</sequence>
<evidence type="ECO:0000313" key="1">
    <source>
        <dbReference type="EMBL" id="KAJ8013754.1"/>
    </source>
</evidence>
<accession>A0ACC2HCP6</accession>
<reference evidence="1" key="1">
    <citation type="submission" date="2021-05" db="EMBL/GenBank/DDBJ databases">
        <authorList>
            <person name="Pan Q."/>
            <person name="Jouanno E."/>
            <person name="Zahm M."/>
            <person name="Klopp C."/>
            <person name="Cabau C."/>
            <person name="Louis A."/>
            <person name="Berthelot C."/>
            <person name="Parey E."/>
            <person name="Roest Crollius H."/>
            <person name="Montfort J."/>
            <person name="Robinson-Rechavi M."/>
            <person name="Bouchez O."/>
            <person name="Lampietro C."/>
            <person name="Lopez Roques C."/>
            <person name="Donnadieu C."/>
            <person name="Postlethwait J."/>
            <person name="Bobe J."/>
            <person name="Dillon D."/>
            <person name="Chandos A."/>
            <person name="von Hippel F."/>
            <person name="Guiguen Y."/>
        </authorList>
    </citation>
    <scope>NUCLEOTIDE SEQUENCE</scope>
    <source>
        <strain evidence="1">YG-Jan2019</strain>
    </source>
</reference>
<evidence type="ECO:0000313" key="2">
    <source>
        <dbReference type="Proteomes" id="UP001157502"/>
    </source>
</evidence>
<name>A0ACC2HCP6_DALPE</name>
<protein>
    <submittedName>
        <fullName evidence="1">Uncharacterized protein</fullName>
    </submittedName>
</protein>
<gene>
    <name evidence="1" type="ORF">DPEC_G00033080</name>
</gene>
<dbReference type="EMBL" id="CM055730">
    <property type="protein sequence ID" value="KAJ8013754.1"/>
    <property type="molecule type" value="Genomic_DNA"/>
</dbReference>
<comment type="caution">
    <text evidence="1">The sequence shown here is derived from an EMBL/GenBank/DDBJ whole genome shotgun (WGS) entry which is preliminary data.</text>
</comment>
<dbReference type="Proteomes" id="UP001157502">
    <property type="component" value="Chromosome 3"/>
</dbReference>
<keyword evidence="2" id="KW-1185">Reference proteome</keyword>
<proteinExistence type="predicted"/>